<keyword evidence="1" id="KW-1133">Transmembrane helix</keyword>
<feature type="transmembrane region" description="Helical" evidence="1">
    <location>
        <begin position="180"/>
        <end position="201"/>
    </location>
</feature>
<dbReference type="Pfam" id="PF00487">
    <property type="entry name" value="FA_desaturase"/>
    <property type="match status" value="1"/>
</dbReference>
<dbReference type="PANTHER" id="PTHR12879">
    <property type="entry name" value="SPHINGOLIPID DELTA 4 DESATURASE/C-4 HYDROXYLASE PROTEIN DES2"/>
    <property type="match status" value="1"/>
</dbReference>
<feature type="domain" description="Fatty acid desaturase" evidence="2">
    <location>
        <begin position="51"/>
        <end position="283"/>
    </location>
</feature>
<dbReference type="EC" id="1.14.19.-" evidence="3"/>
<protein>
    <submittedName>
        <fullName evidence="3">Fatty acid desaturase</fullName>
        <ecNumber evidence="3">1.14.19.-</ecNumber>
    </submittedName>
</protein>
<dbReference type="InterPro" id="IPR005804">
    <property type="entry name" value="FA_desaturase_dom"/>
</dbReference>
<dbReference type="RefSeq" id="WP_263734161.1">
    <property type="nucleotide sequence ID" value="NZ_JAOWKY010000001.1"/>
</dbReference>
<dbReference type="GO" id="GO:0016491">
    <property type="term" value="F:oxidoreductase activity"/>
    <property type="evidence" value="ECO:0007669"/>
    <property type="project" value="UniProtKB-KW"/>
</dbReference>
<sequence length="296" mass="34323">MADHRDFLSGLSPDHKADLTRTSDWAGLIHLALHGGLIALFGTLIALQIPLWPLLLPVQGILIVFLFTLEHECTHRTPFRSPALSDWVGRVSGLLIFLPFEWFRYFHLAHHRFTNIPGQDPELEGTKPRTPGQWILHVSGLPLWRANLALILRLTTDRERAAYLPERALPRMNREARIMLGLYALAAMSLWWSPLLLWVWLLPIVIGQPFLRLYLLAEHGDCAFVANMFENTRTTFTNALIRFLAWNMPYHVEHHVFPAVPFHRLPDLHQLMRQNLKVTARGYTTFTRDYLARRLR</sequence>
<feature type="transmembrane region" description="Helical" evidence="1">
    <location>
        <begin position="51"/>
        <end position="69"/>
    </location>
</feature>
<gene>
    <name evidence="3" type="ORF">OEW28_07935</name>
</gene>
<dbReference type="EMBL" id="JAOWKY010000001">
    <property type="protein sequence ID" value="MCV2868556.1"/>
    <property type="molecule type" value="Genomic_DNA"/>
</dbReference>
<reference evidence="3 4" key="1">
    <citation type="submission" date="2022-10" db="EMBL/GenBank/DDBJ databases">
        <title>Defluviimonas sp. nov., isolated from ocean surface water.</title>
        <authorList>
            <person name="He W."/>
            <person name="Wang L."/>
            <person name="Zhang D.-F."/>
        </authorList>
    </citation>
    <scope>NUCLEOTIDE SEQUENCE [LARGE SCALE GENOMIC DNA]</scope>
    <source>
        <strain evidence="3 4">WL0002</strain>
    </source>
</reference>
<evidence type="ECO:0000313" key="4">
    <source>
        <dbReference type="Proteomes" id="UP001652542"/>
    </source>
</evidence>
<dbReference type="Proteomes" id="UP001652542">
    <property type="component" value="Unassembled WGS sequence"/>
</dbReference>
<accession>A0ABT2ZBS6</accession>
<comment type="caution">
    <text evidence="3">The sequence shown here is derived from an EMBL/GenBank/DDBJ whole genome shotgun (WGS) entry which is preliminary data.</text>
</comment>
<dbReference type="PANTHER" id="PTHR12879:SF8">
    <property type="entry name" value="SPHINGOLIPID DELTA(4)-DESATURASE DES1"/>
    <property type="match status" value="1"/>
</dbReference>
<feature type="transmembrane region" description="Helical" evidence="1">
    <location>
        <begin position="25"/>
        <end position="45"/>
    </location>
</feature>
<evidence type="ECO:0000313" key="3">
    <source>
        <dbReference type="EMBL" id="MCV2868556.1"/>
    </source>
</evidence>
<keyword evidence="3" id="KW-0560">Oxidoreductase</keyword>
<keyword evidence="1" id="KW-0812">Transmembrane</keyword>
<evidence type="ECO:0000256" key="1">
    <source>
        <dbReference type="SAM" id="Phobius"/>
    </source>
</evidence>
<keyword evidence="1" id="KW-0472">Membrane</keyword>
<proteinExistence type="predicted"/>
<keyword evidence="4" id="KW-1185">Reference proteome</keyword>
<organism evidence="3 4">
    <name type="scientific">Albidovulum marisflavi</name>
    <dbReference type="NCBI Taxonomy" id="2984159"/>
    <lineage>
        <taxon>Bacteria</taxon>
        <taxon>Pseudomonadati</taxon>
        <taxon>Pseudomonadota</taxon>
        <taxon>Alphaproteobacteria</taxon>
        <taxon>Rhodobacterales</taxon>
        <taxon>Paracoccaceae</taxon>
        <taxon>Albidovulum</taxon>
    </lineage>
</organism>
<name>A0ABT2ZBS6_9RHOB</name>
<evidence type="ECO:0000259" key="2">
    <source>
        <dbReference type="Pfam" id="PF00487"/>
    </source>
</evidence>